<accession>A0A450ZAM7</accession>
<dbReference type="SUPFAM" id="SSF48695">
    <property type="entry name" value="Multiheme cytochromes"/>
    <property type="match status" value="1"/>
</dbReference>
<dbReference type="Gene3D" id="3.90.10.10">
    <property type="entry name" value="Cytochrome C3"/>
    <property type="match status" value="1"/>
</dbReference>
<keyword evidence="1" id="KW-0812">Transmembrane</keyword>
<name>A0A450ZAM7_9GAMM</name>
<evidence type="ECO:0000313" key="3">
    <source>
        <dbReference type="EMBL" id="VFK50829.1"/>
    </source>
</evidence>
<dbReference type="AlphaFoldDB" id="A0A450ZAM7"/>
<evidence type="ECO:0000256" key="1">
    <source>
        <dbReference type="SAM" id="Phobius"/>
    </source>
</evidence>
<dbReference type="EMBL" id="CAADFV010000001">
    <property type="protein sequence ID" value="VFK50185.1"/>
    <property type="molecule type" value="Genomic_DNA"/>
</dbReference>
<gene>
    <name evidence="3" type="ORF">BECKTUN1418D_GA0071000_100227</name>
    <name evidence="2" type="ORF">BECKTUN1418E_GA0071001_100136</name>
    <name evidence="4" type="ORF">BECKTUN1418F_GA0071002_100136</name>
</gene>
<proteinExistence type="predicted"/>
<organism evidence="3">
    <name type="scientific">Candidatus Kentrum sp. TUN</name>
    <dbReference type="NCBI Taxonomy" id="2126343"/>
    <lineage>
        <taxon>Bacteria</taxon>
        <taxon>Pseudomonadati</taxon>
        <taxon>Pseudomonadota</taxon>
        <taxon>Gammaproteobacteria</taxon>
        <taxon>Candidatus Kentrum</taxon>
    </lineage>
</organism>
<dbReference type="EMBL" id="CAADFY010000001">
    <property type="protein sequence ID" value="VFK51240.1"/>
    <property type="molecule type" value="Genomic_DNA"/>
</dbReference>
<evidence type="ECO:0000313" key="2">
    <source>
        <dbReference type="EMBL" id="VFK50185.1"/>
    </source>
</evidence>
<feature type="transmembrane region" description="Helical" evidence="1">
    <location>
        <begin position="28"/>
        <end position="50"/>
    </location>
</feature>
<evidence type="ECO:0000313" key="4">
    <source>
        <dbReference type="EMBL" id="VFK51240.1"/>
    </source>
</evidence>
<keyword evidence="1" id="KW-0472">Membrane</keyword>
<reference evidence="3" key="1">
    <citation type="submission" date="2019-02" db="EMBL/GenBank/DDBJ databases">
        <authorList>
            <person name="Gruber-Vodicka R. H."/>
            <person name="Seah K. B. B."/>
        </authorList>
    </citation>
    <scope>NUCLEOTIDE SEQUENCE</scope>
    <source>
        <strain evidence="3">BECK_BY1</strain>
        <strain evidence="2">BECK_BY2</strain>
        <strain evidence="4">BECK_BY3</strain>
    </source>
</reference>
<keyword evidence="1" id="KW-1133">Transmembrane helix</keyword>
<sequence>MFVRMFVLLDILTWDLASDLSILPMHKLLYLITLVIIGVVGSVIVSSAYAEQKRAYSAGAEVSGVKSGQEADKCVESIPIMRREHMDFLFHQRDSTMYHGIRTKRYSLKGCVECHVRKDDQGYVVPVDAPEQFCQNCHRYVAINIDCFQCHAAMPDVER</sequence>
<protein>
    <submittedName>
        <fullName evidence="3">Uncharacterized protein</fullName>
    </submittedName>
</protein>
<dbReference type="InterPro" id="IPR036280">
    <property type="entry name" value="Multihaem_cyt_sf"/>
</dbReference>
<dbReference type="EMBL" id="CAADFX010000002">
    <property type="protein sequence ID" value="VFK50829.1"/>
    <property type="molecule type" value="Genomic_DNA"/>
</dbReference>